<dbReference type="Proteomes" id="UP000475532">
    <property type="component" value="Unassembled WGS sequence"/>
</dbReference>
<gene>
    <name evidence="1" type="ORF">G3I70_19015</name>
</gene>
<organism evidence="1 2">
    <name type="scientific">Actinomadura bangladeshensis</name>
    <dbReference type="NCBI Taxonomy" id="453573"/>
    <lineage>
        <taxon>Bacteria</taxon>
        <taxon>Bacillati</taxon>
        <taxon>Actinomycetota</taxon>
        <taxon>Actinomycetes</taxon>
        <taxon>Streptosporangiales</taxon>
        <taxon>Thermomonosporaceae</taxon>
        <taxon>Actinomadura</taxon>
    </lineage>
</organism>
<comment type="caution">
    <text evidence="1">The sequence shown here is derived from an EMBL/GenBank/DDBJ whole genome shotgun (WGS) entry which is preliminary data.</text>
</comment>
<sequence length="49" mass="5404">MAALAEAVYPFNRSFNEVLGASAKLLTVGLKPTGFDEVRFTWRRSALVC</sequence>
<dbReference type="AlphaFoldDB" id="A0A6L9QHT4"/>
<dbReference type="RefSeq" id="WP_163057740.1">
    <property type="nucleotide sequence ID" value="NZ_JAAGLI010000496.1"/>
</dbReference>
<proteinExistence type="predicted"/>
<name>A0A6L9QHT4_9ACTN</name>
<accession>A0A6L9QHT4</accession>
<dbReference type="EMBL" id="JAAGLI010000496">
    <property type="protein sequence ID" value="NEA24566.1"/>
    <property type="molecule type" value="Genomic_DNA"/>
</dbReference>
<reference evidence="1 2" key="1">
    <citation type="submission" date="2020-01" db="EMBL/GenBank/DDBJ databases">
        <title>Insect and environment-associated Actinomycetes.</title>
        <authorList>
            <person name="Currrie C."/>
            <person name="Chevrette M."/>
            <person name="Carlson C."/>
            <person name="Stubbendieck R."/>
            <person name="Wendt-Pienkowski E."/>
        </authorList>
    </citation>
    <scope>NUCLEOTIDE SEQUENCE [LARGE SCALE GENOMIC DNA]</scope>
    <source>
        <strain evidence="1 2">SID10258</strain>
    </source>
</reference>
<evidence type="ECO:0000313" key="1">
    <source>
        <dbReference type="EMBL" id="NEA24566.1"/>
    </source>
</evidence>
<evidence type="ECO:0000313" key="2">
    <source>
        <dbReference type="Proteomes" id="UP000475532"/>
    </source>
</evidence>
<protein>
    <submittedName>
        <fullName evidence="1">Uncharacterized protein</fullName>
    </submittedName>
</protein>